<proteinExistence type="predicted"/>
<dbReference type="Pfam" id="PF04134">
    <property type="entry name" value="DCC1-like"/>
    <property type="match status" value="1"/>
</dbReference>
<keyword evidence="2" id="KW-1185">Reference proteome</keyword>
<dbReference type="RefSeq" id="WP_069033460.1">
    <property type="nucleotide sequence ID" value="NZ_MDKC01000009.1"/>
</dbReference>
<accession>A0ABX2ZVB4</accession>
<reference evidence="1 2" key="1">
    <citation type="submission" date="2016-07" db="EMBL/GenBank/DDBJ databases">
        <authorList>
            <person name="Townsley L."/>
            <person name="Shank E.A."/>
        </authorList>
    </citation>
    <scope>NUCLEOTIDE SEQUENCE [LARGE SCALE GENOMIC DNA]</scope>
    <source>
        <strain evidence="1 2">CH01</strain>
    </source>
</reference>
<comment type="caution">
    <text evidence="1">The sequence shown here is derived from an EMBL/GenBank/DDBJ whole genome shotgun (WGS) entry which is preliminary data.</text>
</comment>
<name>A0ABX2ZVB4_9BACI</name>
<evidence type="ECO:0000313" key="1">
    <source>
        <dbReference type="EMBL" id="ODG92369.1"/>
    </source>
</evidence>
<dbReference type="InterPro" id="IPR052927">
    <property type="entry name" value="DCC_oxidoreductase"/>
</dbReference>
<dbReference type="PANTHER" id="PTHR33639:SF2">
    <property type="entry name" value="DUF393 DOMAIN-CONTAINING PROTEIN"/>
    <property type="match status" value="1"/>
</dbReference>
<dbReference type="InterPro" id="IPR007263">
    <property type="entry name" value="DCC1-like"/>
</dbReference>
<protein>
    <recommendedName>
        <fullName evidence="3">Thiol-disulfide oxidoreductase</fullName>
    </recommendedName>
</protein>
<dbReference type="Proteomes" id="UP000094580">
    <property type="component" value="Unassembled WGS sequence"/>
</dbReference>
<sequence length="132" mass="15335">MSERPIILFDSECILCNGAVQFIIKHDQKGYFHFAALQSTFGEKLKKDHPELCSIDSIILVQNGKIKIESSAALSIAKNLEGWPKFFYAFIIIPTTIRDHLYRLIARNRFKFFGKNESCMIPSKEIRDRFYL</sequence>
<dbReference type="EMBL" id="MDKC01000009">
    <property type="protein sequence ID" value="ODG92369.1"/>
    <property type="molecule type" value="Genomic_DNA"/>
</dbReference>
<evidence type="ECO:0000313" key="2">
    <source>
        <dbReference type="Proteomes" id="UP000094580"/>
    </source>
</evidence>
<gene>
    <name evidence="1" type="ORF">BED47_20565</name>
</gene>
<dbReference type="PANTHER" id="PTHR33639">
    <property type="entry name" value="THIOL-DISULFIDE OXIDOREDUCTASE DCC"/>
    <property type="match status" value="1"/>
</dbReference>
<organism evidence="1 2">
    <name type="scientific">Gottfriedia luciferensis</name>
    <dbReference type="NCBI Taxonomy" id="178774"/>
    <lineage>
        <taxon>Bacteria</taxon>
        <taxon>Bacillati</taxon>
        <taxon>Bacillota</taxon>
        <taxon>Bacilli</taxon>
        <taxon>Bacillales</taxon>
        <taxon>Bacillaceae</taxon>
        <taxon>Gottfriedia</taxon>
    </lineage>
</organism>
<evidence type="ECO:0008006" key="3">
    <source>
        <dbReference type="Google" id="ProtNLM"/>
    </source>
</evidence>